<evidence type="ECO:0008006" key="3">
    <source>
        <dbReference type="Google" id="ProtNLM"/>
    </source>
</evidence>
<dbReference type="Proteomes" id="UP001516023">
    <property type="component" value="Unassembled WGS sequence"/>
</dbReference>
<sequence>MLLIFNVVPFNIPYGGFGTILNKAAIQQLSEPINCSGGSSEHQSVCAQIDENRIGEAGIFKDGMTLFELFYLYSSVENFCFHSDWLVGYVLEFYIKNPDFEPVVDKPASRLVGMLTYPSCGNMTVTTGATRPCTRNSKTCHNLDPHDMEALSLFSFVKAQSDYDAIPMLASTNLHQALDIIAKYGASDDNELGGPGGGKEKGFSWRSGAQRGGFFFFFFFGRGRPALLQAENAVVKRIEPVRYALDVPHFEPWFVDIALAKLRAFELTEYERVQVLDADSFVKDVDQLDKLFTSFLDAKLVAEGLGADSPLRAGWLLIQPSEVDFEEMQQILNRGVFDDDNGWDSLDLPVEYPGWISERKLAGNWEFYGSQLEQGKSLRCCFGIVLNKYSLTSFSSLLLSKAYCFTTSMPYPRGKTHWQEIQTYSFFWMTTPSIHMASFTFMEIESLGFTTVMLPPHHNFPSRENGG</sequence>
<reference evidence="1 2" key="1">
    <citation type="journal article" date="2020" name="G3 (Bethesda)">
        <title>Improved Reference Genome for Cyclotella cryptica CCMP332, a Model for Cell Wall Morphogenesis, Salinity Adaptation, and Lipid Production in Diatoms (Bacillariophyta).</title>
        <authorList>
            <person name="Roberts W.R."/>
            <person name="Downey K.M."/>
            <person name="Ruck E.C."/>
            <person name="Traller J.C."/>
            <person name="Alverson A.J."/>
        </authorList>
    </citation>
    <scope>NUCLEOTIDE SEQUENCE [LARGE SCALE GENOMIC DNA]</scope>
    <source>
        <strain evidence="1 2">CCMP332</strain>
    </source>
</reference>
<evidence type="ECO:0000313" key="2">
    <source>
        <dbReference type="Proteomes" id="UP001516023"/>
    </source>
</evidence>
<protein>
    <recommendedName>
        <fullName evidence="3">Nucleotide-diphospho-sugar transferase domain-containing protein</fullName>
    </recommendedName>
</protein>
<name>A0ABD3Q5X2_9STRA</name>
<dbReference type="InterPro" id="IPR029044">
    <property type="entry name" value="Nucleotide-diphossugar_trans"/>
</dbReference>
<organism evidence="1 2">
    <name type="scientific">Cyclotella cryptica</name>
    <dbReference type="NCBI Taxonomy" id="29204"/>
    <lineage>
        <taxon>Eukaryota</taxon>
        <taxon>Sar</taxon>
        <taxon>Stramenopiles</taxon>
        <taxon>Ochrophyta</taxon>
        <taxon>Bacillariophyta</taxon>
        <taxon>Coscinodiscophyceae</taxon>
        <taxon>Thalassiosirophycidae</taxon>
        <taxon>Stephanodiscales</taxon>
        <taxon>Stephanodiscaceae</taxon>
        <taxon>Cyclotella</taxon>
    </lineage>
</organism>
<keyword evidence="2" id="KW-1185">Reference proteome</keyword>
<dbReference type="EMBL" id="JABMIG020000068">
    <property type="protein sequence ID" value="KAL3795747.1"/>
    <property type="molecule type" value="Genomic_DNA"/>
</dbReference>
<accession>A0ABD3Q5X2</accession>
<gene>
    <name evidence="1" type="ORF">HJC23_008234</name>
</gene>
<evidence type="ECO:0000313" key="1">
    <source>
        <dbReference type="EMBL" id="KAL3795747.1"/>
    </source>
</evidence>
<proteinExistence type="predicted"/>
<dbReference type="AlphaFoldDB" id="A0ABD3Q5X2"/>
<comment type="caution">
    <text evidence="1">The sequence shown here is derived from an EMBL/GenBank/DDBJ whole genome shotgun (WGS) entry which is preliminary data.</text>
</comment>
<dbReference type="Gene3D" id="3.90.550.10">
    <property type="entry name" value="Spore Coat Polysaccharide Biosynthesis Protein SpsA, Chain A"/>
    <property type="match status" value="1"/>
</dbReference>
<dbReference type="SUPFAM" id="SSF53448">
    <property type="entry name" value="Nucleotide-diphospho-sugar transferases"/>
    <property type="match status" value="1"/>
</dbReference>